<keyword evidence="5 9" id="KW-1133">Transmembrane helix</keyword>
<proteinExistence type="inferred from homology"/>
<comment type="caution">
    <text evidence="12">The sequence shown here is derived from an EMBL/GenBank/DDBJ whole genome shotgun (WGS) entry which is preliminary data.</text>
</comment>
<gene>
    <name evidence="13" type="primary">tsr_4</name>
    <name evidence="12" type="ORF">EDC36_105122</name>
    <name evidence="13" type="ORF">Tigna_02147</name>
</gene>
<evidence type="ECO:0000259" key="11">
    <source>
        <dbReference type="PROSITE" id="PS50885"/>
    </source>
</evidence>
<evidence type="ECO:0000313" key="12">
    <source>
        <dbReference type="EMBL" id="TCS98365.1"/>
    </source>
</evidence>
<dbReference type="InterPro" id="IPR003660">
    <property type="entry name" value="HAMP_dom"/>
</dbReference>
<keyword evidence="3" id="KW-0145">Chemotaxis</keyword>
<protein>
    <submittedName>
        <fullName evidence="12 13">Methyl-accepting chemotaxis protein</fullName>
    </submittedName>
</protein>
<feature type="domain" description="HAMP" evidence="11">
    <location>
        <begin position="344"/>
        <end position="396"/>
    </location>
</feature>
<dbReference type="CDD" id="cd11386">
    <property type="entry name" value="MCP_signal"/>
    <property type="match status" value="1"/>
</dbReference>
<dbReference type="AlphaFoldDB" id="A0A4R3LFV5"/>
<feature type="transmembrane region" description="Helical" evidence="9">
    <location>
        <begin position="321"/>
        <end position="343"/>
    </location>
</feature>
<keyword evidence="8" id="KW-0807">Transducer</keyword>
<evidence type="ECO:0000256" key="6">
    <source>
        <dbReference type="ARBA" id="ARBA00023136"/>
    </source>
</evidence>
<dbReference type="EMBL" id="VJNC01000016">
    <property type="protein sequence ID" value="TSE19527.1"/>
    <property type="molecule type" value="Genomic_DNA"/>
</dbReference>
<evidence type="ECO:0000256" key="8">
    <source>
        <dbReference type="PROSITE-ProRule" id="PRU00284"/>
    </source>
</evidence>
<dbReference type="Gene3D" id="1.10.287.950">
    <property type="entry name" value="Methyl-accepting chemotaxis protein"/>
    <property type="match status" value="1"/>
</dbReference>
<evidence type="ECO:0000256" key="3">
    <source>
        <dbReference type="ARBA" id="ARBA00022500"/>
    </source>
</evidence>
<evidence type="ECO:0000256" key="7">
    <source>
        <dbReference type="ARBA" id="ARBA00029447"/>
    </source>
</evidence>
<evidence type="ECO:0000259" key="10">
    <source>
        <dbReference type="PROSITE" id="PS50111"/>
    </source>
</evidence>
<organism evidence="12 14">
    <name type="scientific">Tepidimonas ignava</name>
    <dbReference type="NCBI Taxonomy" id="114249"/>
    <lineage>
        <taxon>Bacteria</taxon>
        <taxon>Pseudomonadati</taxon>
        <taxon>Pseudomonadota</taxon>
        <taxon>Betaproteobacteria</taxon>
        <taxon>Burkholderiales</taxon>
        <taxon>Tepidimonas</taxon>
    </lineage>
</organism>
<comment type="subcellular location">
    <subcellularLocation>
        <location evidence="1">Cell membrane</location>
        <topology evidence="1">Multi-pass membrane protein</topology>
    </subcellularLocation>
</comment>
<dbReference type="PANTHER" id="PTHR43531:SF11">
    <property type="entry name" value="METHYL-ACCEPTING CHEMOTAXIS PROTEIN 3"/>
    <property type="match status" value="1"/>
</dbReference>
<evidence type="ECO:0000256" key="5">
    <source>
        <dbReference type="ARBA" id="ARBA00022989"/>
    </source>
</evidence>
<reference evidence="12 14" key="1">
    <citation type="submission" date="2019-03" db="EMBL/GenBank/DDBJ databases">
        <title>Genomic Encyclopedia of Type Strains, Phase IV (KMG-IV): sequencing the most valuable type-strain genomes for metagenomic binning, comparative biology and taxonomic classification.</title>
        <authorList>
            <person name="Goeker M."/>
        </authorList>
    </citation>
    <scope>NUCLEOTIDE SEQUENCE [LARGE SCALE GENOMIC DNA]</scope>
    <source>
        <strain evidence="12 14">DSM 12034</strain>
    </source>
</reference>
<dbReference type="SMART" id="SM00304">
    <property type="entry name" value="HAMP"/>
    <property type="match status" value="2"/>
</dbReference>
<dbReference type="CDD" id="cd06225">
    <property type="entry name" value="HAMP"/>
    <property type="match status" value="1"/>
</dbReference>
<accession>A0A4R3LFV5</accession>
<dbReference type="PROSITE" id="PS50885">
    <property type="entry name" value="HAMP"/>
    <property type="match status" value="1"/>
</dbReference>
<dbReference type="GO" id="GO:0005886">
    <property type="term" value="C:plasma membrane"/>
    <property type="evidence" value="ECO:0007669"/>
    <property type="project" value="UniProtKB-SubCell"/>
</dbReference>
<evidence type="ECO:0000256" key="1">
    <source>
        <dbReference type="ARBA" id="ARBA00004651"/>
    </source>
</evidence>
<sequence length="788" mass="85295">MRKDMFYPAVALLQRLSMPAKMLGMAAVVAVPLAIVAWLLVMDSWRGLRTTQAARSGLQAVRATQTLVHALQDWRDAADVAAAGQTAFQAPAKEAQQRSLQALQQLGTLLAEHPEWNTDGLWNPVREQLQALLQDAQRPPSVRHADATQQLARLQRLAGWIADATGVQRDADALAAHRATLAYEGLPPVGELASLLRGRATAMLLHPDAMTDAIIISNMVRQASAADQIEALLPALQERVEALQRHGAAPPAGWSAFRSSSDELIRTTAAHLKTAAMTVDAKDFYELATRTLQAQRALEDELGEALDAQWAARTAALQRDITLVTAGCVLVLLVLAYGMVAFYRATVGGLKHLNDAIDRAAEGDLTGDAVLPGRDEMADMSQRLRNMLQHLSELVADVRSAAAVLGHVGLQLVHDSQQLAERTQSQAASLEQATSNVRAVAETVQTNASAAEDIRHLTADLNGQTERASTLMQHTMGGLGSLQATSQRMTEIIGTIDGIAFQTNILALNAAVEAARAGEAGRGFAVVASEVRRLAQRSQEAANEVRQLIAESAERVQSTVTEIASVNDAMQALVRGIRDIAARIGEMADASRQQSTALSEVVAAVGDLDKVTYENSAMVERTTHRANRLMERTRDLDEAVHHMKLRQGTADEAYQLVQKALQHIQAVGYERAAEDFHDKGGPFVDRDLYIFVLDEAGTYRVMGLDRAKVGTRVHDAPGIDAEQFMEDVRYRVQQGGGWVEYNIVNPVTGQVRAKSSYVVPLPNGLILGCGAYRSAIKDRSQLGVNRGE</sequence>
<dbReference type="SMART" id="SM00283">
    <property type="entry name" value="MA"/>
    <property type="match status" value="1"/>
</dbReference>
<dbReference type="SUPFAM" id="SSF58104">
    <property type="entry name" value="Methyl-accepting chemotaxis protein (MCP) signaling domain"/>
    <property type="match status" value="1"/>
</dbReference>
<dbReference type="Gene3D" id="6.10.340.10">
    <property type="match status" value="1"/>
</dbReference>
<dbReference type="Pfam" id="PF00015">
    <property type="entry name" value="MCPsignal"/>
    <property type="match status" value="1"/>
</dbReference>
<dbReference type="GO" id="GO:0007165">
    <property type="term" value="P:signal transduction"/>
    <property type="evidence" value="ECO:0007669"/>
    <property type="project" value="UniProtKB-KW"/>
</dbReference>
<dbReference type="InterPro" id="IPR033480">
    <property type="entry name" value="sCache_2"/>
</dbReference>
<keyword evidence="6 9" id="KW-0472">Membrane</keyword>
<dbReference type="Proteomes" id="UP000315577">
    <property type="component" value="Unassembled WGS sequence"/>
</dbReference>
<dbReference type="GO" id="GO:0006935">
    <property type="term" value="P:chemotaxis"/>
    <property type="evidence" value="ECO:0007669"/>
    <property type="project" value="UniProtKB-KW"/>
</dbReference>
<evidence type="ECO:0000256" key="4">
    <source>
        <dbReference type="ARBA" id="ARBA00022692"/>
    </source>
</evidence>
<keyword evidence="2" id="KW-1003">Cell membrane</keyword>
<dbReference type="Pfam" id="PF00672">
    <property type="entry name" value="HAMP"/>
    <property type="match status" value="1"/>
</dbReference>
<dbReference type="PROSITE" id="PS50111">
    <property type="entry name" value="CHEMOTAXIS_TRANSDUC_2"/>
    <property type="match status" value="1"/>
</dbReference>
<dbReference type="InterPro" id="IPR004089">
    <property type="entry name" value="MCPsignal_dom"/>
</dbReference>
<name>A0A4R3LFV5_9BURK</name>
<evidence type="ECO:0000256" key="2">
    <source>
        <dbReference type="ARBA" id="ARBA00022475"/>
    </source>
</evidence>
<feature type="transmembrane region" description="Helical" evidence="9">
    <location>
        <begin position="20"/>
        <end position="41"/>
    </location>
</feature>
<keyword evidence="4 9" id="KW-0812">Transmembrane</keyword>
<dbReference type="Gene3D" id="3.30.450.20">
    <property type="entry name" value="PAS domain"/>
    <property type="match status" value="1"/>
</dbReference>
<keyword evidence="15" id="KW-1185">Reference proteome</keyword>
<evidence type="ECO:0000256" key="9">
    <source>
        <dbReference type="SAM" id="Phobius"/>
    </source>
</evidence>
<dbReference type="EMBL" id="SMAH01000005">
    <property type="protein sequence ID" value="TCS98365.1"/>
    <property type="molecule type" value="Genomic_DNA"/>
</dbReference>
<evidence type="ECO:0000313" key="14">
    <source>
        <dbReference type="Proteomes" id="UP000295536"/>
    </source>
</evidence>
<feature type="domain" description="Methyl-accepting transducer" evidence="10">
    <location>
        <begin position="401"/>
        <end position="630"/>
    </location>
</feature>
<dbReference type="Proteomes" id="UP000295536">
    <property type="component" value="Unassembled WGS sequence"/>
</dbReference>
<comment type="similarity">
    <text evidence="7">Belongs to the methyl-accepting chemotaxis (MCP) protein family.</text>
</comment>
<dbReference type="InterPro" id="IPR051310">
    <property type="entry name" value="MCP_chemotaxis"/>
</dbReference>
<dbReference type="Pfam" id="PF17200">
    <property type="entry name" value="sCache_2"/>
    <property type="match status" value="1"/>
</dbReference>
<evidence type="ECO:0000313" key="15">
    <source>
        <dbReference type="Proteomes" id="UP000315577"/>
    </source>
</evidence>
<reference evidence="13 15" key="2">
    <citation type="submission" date="2019-07" db="EMBL/GenBank/DDBJ databases">
        <title>Tepidimonas ignava SPS-1037 draft genome.</title>
        <authorList>
            <person name="Da Costa M.S."/>
            <person name="Froufe H.J.C."/>
            <person name="Egas C."/>
            <person name="Albuquerque L."/>
        </authorList>
    </citation>
    <scope>NUCLEOTIDE SEQUENCE [LARGE SCALE GENOMIC DNA]</scope>
    <source>
        <strain evidence="13 15">SPS-1037</strain>
    </source>
</reference>
<evidence type="ECO:0000313" key="13">
    <source>
        <dbReference type="EMBL" id="TSE19527.1"/>
    </source>
</evidence>
<dbReference type="PANTHER" id="PTHR43531">
    <property type="entry name" value="PROTEIN ICFG"/>
    <property type="match status" value="1"/>
</dbReference>